<dbReference type="InterPro" id="IPR032536">
    <property type="entry name" value="TMEM100"/>
</dbReference>
<keyword evidence="2 6" id="KW-0812">Transmembrane</keyword>
<feature type="transmembrane region" description="Helical" evidence="6">
    <location>
        <begin position="159"/>
        <end position="180"/>
    </location>
</feature>
<feature type="transmembrane region" description="Helical" evidence="6">
    <location>
        <begin position="186"/>
        <end position="208"/>
    </location>
</feature>
<dbReference type="EMBL" id="JBHFQA010000023">
    <property type="protein sequence ID" value="KAL2078244.1"/>
    <property type="molecule type" value="Genomic_DNA"/>
</dbReference>
<evidence type="ECO:0000256" key="6">
    <source>
        <dbReference type="SAM" id="Phobius"/>
    </source>
</evidence>
<evidence type="ECO:0008006" key="9">
    <source>
        <dbReference type="Google" id="ProtNLM"/>
    </source>
</evidence>
<evidence type="ECO:0000256" key="2">
    <source>
        <dbReference type="ARBA" id="ARBA00022692"/>
    </source>
</evidence>
<evidence type="ECO:0000256" key="5">
    <source>
        <dbReference type="SAM" id="MobiDB-lite"/>
    </source>
</evidence>
<evidence type="ECO:0000313" key="7">
    <source>
        <dbReference type="EMBL" id="KAL2078244.1"/>
    </source>
</evidence>
<dbReference type="Pfam" id="PF16311">
    <property type="entry name" value="TMEM100"/>
    <property type="match status" value="1"/>
</dbReference>
<comment type="subcellular location">
    <subcellularLocation>
        <location evidence="1">Membrane</location>
        <topology evidence="1">Multi-pass membrane protein</topology>
    </subcellularLocation>
</comment>
<proteinExistence type="predicted"/>
<protein>
    <recommendedName>
        <fullName evidence="9">Transmembrane protein 100</fullName>
    </recommendedName>
</protein>
<evidence type="ECO:0000256" key="1">
    <source>
        <dbReference type="ARBA" id="ARBA00004141"/>
    </source>
</evidence>
<gene>
    <name evidence="7" type="ORF">ACEWY4_025929</name>
</gene>
<feature type="region of interest" description="Disordered" evidence="5">
    <location>
        <begin position="1"/>
        <end position="132"/>
    </location>
</feature>
<sequence length="231" mass="24290">MENPPSRTTLETASSSAGEAGGGQEPRHQEEENTGPPPEPEGAEGSSLDAPALDEGSEMGCLSGRVPCQPPGPPLHHHHPPGQTIAQLSSVCDVSESGPGRQLDGVDSTSTSTGVGATKPCPPPGPTPEPVLPKSPENFTLERLAQATGGAEKSWYRCVFPFGFISLVIGMAGTSVTFTFDTLPQIKVVSLMMLVTGFLMLLTAAIYWRVRRARRRAKKEGGIFSAEQGTL</sequence>
<reference evidence="7 8" key="1">
    <citation type="submission" date="2024-09" db="EMBL/GenBank/DDBJ databases">
        <title>A chromosome-level genome assembly of Gray's grenadier anchovy, Coilia grayii.</title>
        <authorList>
            <person name="Fu Z."/>
        </authorList>
    </citation>
    <scope>NUCLEOTIDE SEQUENCE [LARGE SCALE GENOMIC DNA]</scope>
    <source>
        <strain evidence="7">G4</strain>
        <tissue evidence="7">Muscle</tissue>
    </source>
</reference>
<accession>A0ABD1ITN1</accession>
<keyword evidence="8" id="KW-1185">Reference proteome</keyword>
<comment type="caution">
    <text evidence="7">The sequence shown here is derived from an EMBL/GenBank/DDBJ whole genome shotgun (WGS) entry which is preliminary data.</text>
</comment>
<organism evidence="7 8">
    <name type="scientific">Coilia grayii</name>
    <name type="common">Gray's grenadier anchovy</name>
    <dbReference type="NCBI Taxonomy" id="363190"/>
    <lineage>
        <taxon>Eukaryota</taxon>
        <taxon>Metazoa</taxon>
        <taxon>Chordata</taxon>
        <taxon>Craniata</taxon>
        <taxon>Vertebrata</taxon>
        <taxon>Euteleostomi</taxon>
        <taxon>Actinopterygii</taxon>
        <taxon>Neopterygii</taxon>
        <taxon>Teleostei</taxon>
        <taxon>Clupei</taxon>
        <taxon>Clupeiformes</taxon>
        <taxon>Clupeoidei</taxon>
        <taxon>Engraulidae</taxon>
        <taxon>Coilinae</taxon>
        <taxon>Coilia</taxon>
    </lineage>
</organism>
<keyword evidence="3 6" id="KW-1133">Transmembrane helix</keyword>
<dbReference type="AlphaFoldDB" id="A0ABD1ITN1"/>
<dbReference type="GO" id="GO:0016020">
    <property type="term" value="C:membrane"/>
    <property type="evidence" value="ECO:0007669"/>
    <property type="project" value="UniProtKB-SubCell"/>
</dbReference>
<evidence type="ECO:0000256" key="3">
    <source>
        <dbReference type="ARBA" id="ARBA00022989"/>
    </source>
</evidence>
<dbReference type="Proteomes" id="UP001591681">
    <property type="component" value="Unassembled WGS sequence"/>
</dbReference>
<keyword evidence="4 6" id="KW-0472">Membrane</keyword>
<evidence type="ECO:0000313" key="8">
    <source>
        <dbReference type="Proteomes" id="UP001591681"/>
    </source>
</evidence>
<evidence type="ECO:0000256" key="4">
    <source>
        <dbReference type="ARBA" id="ARBA00023136"/>
    </source>
</evidence>
<dbReference type="PANTHER" id="PTHR16100">
    <property type="entry name" value="PHOSPHOINOSITIDE-INTERACTING PROTEIN FAMILY MEMBER"/>
    <property type="match status" value="1"/>
</dbReference>
<dbReference type="PANTHER" id="PTHR16100:SF5">
    <property type="entry name" value="TRANSMEMBRANE PROTEIN 100"/>
    <property type="match status" value="1"/>
</dbReference>
<name>A0ABD1ITN1_9TELE</name>
<feature type="compositionally biased region" description="Low complexity" evidence="5">
    <location>
        <begin position="8"/>
        <end position="18"/>
    </location>
</feature>
<feature type="compositionally biased region" description="Pro residues" evidence="5">
    <location>
        <begin position="120"/>
        <end position="132"/>
    </location>
</feature>